<evidence type="ECO:0000313" key="1">
    <source>
        <dbReference type="EnsemblPlants" id="OGLUM06G28290.1"/>
    </source>
</evidence>
<dbReference type="Proteomes" id="UP000026961">
    <property type="component" value="Chromosome 6"/>
</dbReference>
<proteinExistence type="predicted"/>
<organism evidence="1">
    <name type="scientific">Oryza glumipatula</name>
    <dbReference type="NCBI Taxonomy" id="40148"/>
    <lineage>
        <taxon>Eukaryota</taxon>
        <taxon>Viridiplantae</taxon>
        <taxon>Streptophyta</taxon>
        <taxon>Embryophyta</taxon>
        <taxon>Tracheophyta</taxon>
        <taxon>Spermatophyta</taxon>
        <taxon>Magnoliopsida</taxon>
        <taxon>Liliopsida</taxon>
        <taxon>Poales</taxon>
        <taxon>Poaceae</taxon>
        <taxon>BOP clade</taxon>
        <taxon>Oryzoideae</taxon>
        <taxon>Oryzeae</taxon>
        <taxon>Oryzinae</taxon>
        <taxon>Oryza</taxon>
    </lineage>
</organism>
<reference evidence="1" key="2">
    <citation type="submission" date="2018-05" db="EMBL/GenBank/DDBJ databases">
        <title>OgluRS3 (Oryza glumaepatula Reference Sequence Version 3).</title>
        <authorList>
            <person name="Zhang J."/>
            <person name="Kudrna D."/>
            <person name="Lee S."/>
            <person name="Talag J."/>
            <person name="Welchert J."/>
            <person name="Wing R.A."/>
        </authorList>
    </citation>
    <scope>NUCLEOTIDE SEQUENCE [LARGE SCALE GENOMIC DNA]</scope>
</reference>
<dbReference type="Gramene" id="OGLUM06G28290.1">
    <property type="protein sequence ID" value="OGLUM06G28290.1"/>
    <property type="gene ID" value="OGLUM06G28290"/>
</dbReference>
<sequence>MAMSRRSDVRRGPCICGMPQARRSETATSFGCGRSMGLRGREAGGANGKARERAAWRGVTRPHQLQAIEQERTLQLSHFSNGRVKRIISDKKMPQLYKECCNGDKGVTTVMFMYKREAWKVFILSMRWIVSTSSIGKELVNAAAACKCILIVGMVTRFPIISTRACLLLDVSDSVACVEHEALEAALGVLFSALVGAIKLVLDAEVVELVQHVLGVVGEATEFQEQLLQRGVAGLSAASESSSILMASTLGPSSVVAAHASTNPPDSGLSALPTTHRAAFTAADSIDLSGLYSAS</sequence>
<dbReference type="EnsemblPlants" id="OGLUM06G28290.1">
    <property type="protein sequence ID" value="OGLUM06G28290.1"/>
    <property type="gene ID" value="OGLUM06G28290"/>
</dbReference>
<dbReference type="AlphaFoldDB" id="A0A0E0AE56"/>
<evidence type="ECO:0000313" key="2">
    <source>
        <dbReference type="Proteomes" id="UP000026961"/>
    </source>
</evidence>
<dbReference type="HOGENOM" id="CLU_944530_0_0_1"/>
<keyword evidence="2" id="KW-1185">Reference proteome</keyword>
<reference evidence="1" key="1">
    <citation type="submission" date="2015-04" db="UniProtKB">
        <authorList>
            <consortium name="EnsemblPlants"/>
        </authorList>
    </citation>
    <scope>IDENTIFICATION</scope>
</reference>
<protein>
    <submittedName>
        <fullName evidence="1">Uncharacterized protein</fullName>
    </submittedName>
</protein>
<name>A0A0E0AE56_9ORYZ</name>
<accession>A0A0E0AE56</accession>